<keyword evidence="5" id="KW-0411">Iron-sulfur</keyword>
<evidence type="ECO:0000256" key="4">
    <source>
        <dbReference type="ARBA" id="ARBA00023004"/>
    </source>
</evidence>
<gene>
    <name evidence="7" type="ORF">ATY89_01040</name>
    <name evidence="8" type="ORF">ATZ20_04075</name>
</gene>
<dbReference type="PANTHER" id="PTHR43724:SF1">
    <property type="entry name" value="PYRUVATE SYNTHASE SUBUNIT PORD"/>
    <property type="match status" value="1"/>
</dbReference>
<evidence type="ECO:0000313" key="8">
    <source>
        <dbReference type="EMBL" id="ALU31397.1"/>
    </source>
</evidence>
<dbReference type="InterPro" id="IPR017900">
    <property type="entry name" value="4Fe4S_Fe_S_CS"/>
</dbReference>
<proteinExistence type="predicted"/>
<dbReference type="PROSITE" id="PS00198">
    <property type="entry name" value="4FE4S_FER_1"/>
    <property type="match status" value="1"/>
</dbReference>
<name>A0A0U3GJY5_9CREN</name>
<accession>A0A0U3GJY5</accession>
<dbReference type="Proteomes" id="UP000065473">
    <property type="component" value="Chromosome"/>
</dbReference>
<evidence type="ECO:0000256" key="5">
    <source>
        <dbReference type="ARBA" id="ARBA00023014"/>
    </source>
</evidence>
<dbReference type="GeneID" id="33343271"/>
<dbReference type="GO" id="GO:0046872">
    <property type="term" value="F:metal ion binding"/>
    <property type="evidence" value="ECO:0007669"/>
    <property type="project" value="UniProtKB-KW"/>
</dbReference>
<keyword evidence="3" id="KW-0677">Repeat</keyword>
<evidence type="ECO:0000256" key="2">
    <source>
        <dbReference type="ARBA" id="ARBA00022723"/>
    </source>
</evidence>
<dbReference type="PANTHER" id="PTHR43724">
    <property type="entry name" value="PYRUVATE SYNTHASE SUBUNIT PORD"/>
    <property type="match status" value="1"/>
</dbReference>
<keyword evidence="4" id="KW-0408">Iron</keyword>
<dbReference type="SUPFAM" id="SSF46548">
    <property type="entry name" value="alpha-helical ferredoxin"/>
    <property type="match status" value="1"/>
</dbReference>
<evidence type="ECO:0000313" key="9">
    <source>
        <dbReference type="Proteomes" id="UP000060043"/>
    </source>
</evidence>
<dbReference type="InterPro" id="IPR017896">
    <property type="entry name" value="4Fe4S_Fe-S-bd"/>
</dbReference>
<evidence type="ECO:0000313" key="7">
    <source>
        <dbReference type="EMBL" id="ALU28680.1"/>
    </source>
</evidence>
<organism evidence="7 10">
    <name type="scientific">Sulfolobus acidocaldarius</name>
    <dbReference type="NCBI Taxonomy" id="2285"/>
    <lineage>
        <taxon>Archaea</taxon>
        <taxon>Thermoproteota</taxon>
        <taxon>Thermoprotei</taxon>
        <taxon>Sulfolobales</taxon>
        <taxon>Sulfolobaceae</taxon>
        <taxon>Sulfolobus</taxon>
    </lineage>
</organism>
<dbReference type="EMBL" id="CP013695">
    <property type="protein sequence ID" value="ALU31397.1"/>
    <property type="molecule type" value="Genomic_DNA"/>
</dbReference>
<protein>
    <recommendedName>
        <fullName evidence="6">4Fe-4S ferredoxin-type domain-containing protein</fullName>
    </recommendedName>
</protein>
<evidence type="ECO:0000256" key="1">
    <source>
        <dbReference type="ARBA" id="ARBA00022485"/>
    </source>
</evidence>
<keyword evidence="2" id="KW-0479">Metal-binding</keyword>
<evidence type="ECO:0000256" key="3">
    <source>
        <dbReference type="ARBA" id="ARBA00022737"/>
    </source>
</evidence>
<dbReference type="PROSITE" id="PS51379">
    <property type="entry name" value="4FE4S_FER_2"/>
    <property type="match status" value="1"/>
</dbReference>
<evidence type="ECO:0000259" key="6">
    <source>
        <dbReference type="PROSITE" id="PS51379"/>
    </source>
</evidence>
<keyword evidence="1" id="KW-0004">4Fe-4S</keyword>
<dbReference type="RefSeq" id="WP_015385549.1">
    <property type="nucleotide sequence ID" value="NZ_CP020362.1"/>
</dbReference>
<dbReference type="AlphaFoldDB" id="A0A0U3GJY5"/>
<dbReference type="GO" id="GO:0016491">
    <property type="term" value="F:oxidoreductase activity"/>
    <property type="evidence" value="ECO:0007669"/>
    <property type="project" value="UniProtKB-ARBA"/>
</dbReference>
<feature type="domain" description="4Fe-4S ferredoxin-type" evidence="6">
    <location>
        <begin position="13"/>
        <end position="42"/>
    </location>
</feature>
<evidence type="ECO:0000313" key="10">
    <source>
        <dbReference type="Proteomes" id="UP000065473"/>
    </source>
</evidence>
<sequence>MQGKNIGGTTKSERPTVNFDTCIKCKSCWIHCPDECLDERSIGYYGIAYDYHVNYGVHAKVYPVKDYIVIADEKMFTDYRRPYEMWKENKAKYKDWLKSGRISKKRKGKHSMVGKMTRNSNSF</sequence>
<dbReference type="GO" id="GO:0051539">
    <property type="term" value="F:4 iron, 4 sulfur cluster binding"/>
    <property type="evidence" value="ECO:0007669"/>
    <property type="project" value="UniProtKB-KW"/>
</dbReference>
<reference evidence="9 10" key="1">
    <citation type="submission" date="2015-12" db="EMBL/GenBank/DDBJ databases">
        <title>A stable core within a dynamic pangenome in Sulfolobus acidocaldarius.</title>
        <authorList>
            <person name="Anderson R."/>
            <person name="Kouris A."/>
            <person name="Seward C."/>
            <person name="Campbell K."/>
            <person name="Whitaker R."/>
        </authorList>
    </citation>
    <scope>NUCLEOTIDE SEQUENCE [LARGE SCALE GENOMIC DNA]</scope>
    <source>
        <strain evidence="7 10">GG12-C01-09</strain>
        <strain evidence="8 9">NG05B_CO5_07</strain>
    </source>
</reference>
<dbReference type="EMBL" id="CP013694">
    <property type="protein sequence ID" value="ALU28680.1"/>
    <property type="molecule type" value="Genomic_DNA"/>
</dbReference>
<dbReference type="Proteomes" id="UP000060043">
    <property type="component" value="Chromosome"/>
</dbReference>